<keyword evidence="1" id="KW-1133">Transmembrane helix</keyword>
<organism evidence="2 3">
    <name type="scientific">Brachionus plicatilis</name>
    <name type="common">Marine rotifer</name>
    <name type="synonym">Brachionus muelleri</name>
    <dbReference type="NCBI Taxonomy" id="10195"/>
    <lineage>
        <taxon>Eukaryota</taxon>
        <taxon>Metazoa</taxon>
        <taxon>Spiralia</taxon>
        <taxon>Gnathifera</taxon>
        <taxon>Rotifera</taxon>
        <taxon>Eurotatoria</taxon>
        <taxon>Monogononta</taxon>
        <taxon>Pseudotrocha</taxon>
        <taxon>Ploima</taxon>
        <taxon>Brachionidae</taxon>
        <taxon>Brachionus</taxon>
    </lineage>
</organism>
<dbReference type="EMBL" id="REGN01007511">
    <property type="protein sequence ID" value="RNA06041.1"/>
    <property type="molecule type" value="Genomic_DNA"/>
</dbReference>
<accession>A0A3M7Q4W0</accession>
<feature type="transmembrane region" description="Helical" evidence="1">
    <location>
        <begin position="38"/>
        <end position="65"/>
    </location>
</feature>
<evidence type="ECO:0000313" key="3">
    <source>
        <dbReference type="Proteomes" id="UP000276133"/>
    </source>
</evidence>
<evidence type="ECO:0000256" key="1">
    <source>
        <dbReference type="SAM" id="Phobius"/>
    </source>
</evidence>
<dbReference type="AlphaFoldDB" id="A0A3M7Q4W0"/>
<dbReference type="Proteomes" id="UP000276133">
    <property type="component" value="Unassembled WGS sequence"/>
</dbReference>
<keyword evidence="3" id="KW-1185">Reference proteome</keyword>
<evidence type="ECO:0000313" key="2">
    <source>
        <dbReference type="EMBL" id="RNA06041.1"/>
    </source>
</evidence>
<keyword evidence="1" id="KW-0472">Membrane</keyword>
<gene>
    <name evidence="2" type="ORF">BpHYR1_015202</name>
</gene>
<name>A0A3M7Q4W0_BRAPC</name>
<protein>
    <submittedName>
        <fullName evidence="2">Uncharacterized protein</fullName>
    </submittedName>
</protein>
<keyword evidence="1" id="KW-0812">Transmembrane</keyword>
<reference evidence="2 3" key="1">
    <citation type="journal article" date="2018" name="Sci. Rep.">
        <title>Genomic signatures of local adaptation to the degree of environmental predictability in rotifers.</title>
        <authorList>
            <person name="Franch-Gras L."/>
            <person name="Hahn C."/>
            <person name="Garcia-Roger E.M."/>
            <person name="Carmona M.J."/>
            <person name="Serra M."/>
            <person name="Gomez A."/>
        </authorList>
    </citation>
    <scope>NUCLEOTIDE SEQUENCE [LARGE SCALE GENOMIC DNA]</scope>
    <source>
        <strain evidence="2">HYR1</strain>
    </source>
</reference>
<comment type="caution">
    <text evidence="2">The sequence shown here is derived from an EMBL/GenBank/DDBJ whole genome shotgun (WGS) entry which is preliminary data.</text>
</comment>
<sequence length="84" mass="10144">MKRYFHKQRLIKIKIDQILDNFNLQTLKFFKLFEPKNFSLILFALKLLLFALFQTLTTSQINFFYVESEMPSLMKKSSFNLLLD</sequence>
<proteinExistence type="predicted"/>